<dbReference type="UniPathway" id="UPA00545">
    <property type="reaction ID" value="UER00823"/>
</dbReference>
<accession>A0A6J1GRP9</accession>
<keyword evidence="5" id="KW-0134">Cell wall</keyword>
<comment type="similarity">
    <text evidence="3">Belongs to the pectinesterase family.</text>
</comment>
<dbReference type="Pfam" id="PF01095">
    <property type="entry name" value="Pectinesterase"/>
    <property type="match status" value="1"/>
</dbReference>
<evidence type="ECO:0000256" key="12">
    <source>
        <dbReference type="RuleBase" id="RU000589"/>
    </source>
</evidence>
<comment type="subcellular location">
    <subcellularLocation>
        <location evidence="1">Secreted</location>
        <location evidence="1">Cell wall</location>
    </subcellularLocation>
</comment>
<evidence type="ECO:0000256" key="8">
    <source>
        <dbReference type="ARBA" id="ARBA00022801"/>
    </source>
</evidence>
<dbReference type="SUPFAM" id="SSF51126">
    <property type="entry name" value="Pectin lyase-like"/>
    <property type="match status" value="1"/>
</dbReference>
<evidence type="ECO:0000256" key="2">
    <source>
        <dbReference type="ARBA" id="ARBA00005184"/>
    </source>
</evidence>
<dbReference type="InterPro" id="IPR011050">
    <property type="entry name" value="Pectin_lyase_fold/virulence"/>
</dbReference>
<keyword evidence="7 12" id="KW-0732">Signal</keyword>
<proteinExistence type="inferred from homology"/>
<keyword evidence="8 12" id="KW-0378">Hydrolase</keyword>
<evidence type="ECO:0000313" key="14">
    <source>
        <dbReference type="Proteomes" id="UP000504609"/>
    </source>
</evidence>
<dbReference type="GO" id="GO:0045490">
    <property type="term" value="P:pectin catabolic process"/>
    <property type="evidence" value="ECO:0007669"/>
    <property type="project" value="UniProtKB-UniRule"/>
</dbReference>
<dbReference type="Proteomes" id="UP000504609">
    <property type="component" value="Unplaced"/>
</dbReference>
<dbReference type="GeneID" id="111456419"/>
<dbReference type="InterPro" id="IPR000070">
    <property type="entry name" value="Pectinesterase_cat"/>
</dbReference>
<evidence type="ECO:0000256" key="10">
    <source>
        <dbReference type="ARBA" id="ARBA00047928"/>
    </source>
</evidence>
<dbReference type="PANTHER" id="PTHR31321:SF81">
    <property type="entry name" value="PECTINESTERASE"/>
    <property type="match status" value="1"/>
</dbReference>
<dbReference type="RefSeq" id="XP_022954039.1">
    <property type="nucleotide sequence ID" value="XM_023098271.1"/>
</dbReference>
<comment type="pathway">
    <text evidence="2 12">Glycan metabolism; pectin degradation; 2-dehydro-3-deoxy-D-gluconate from pectin: step 1/5.</text>
</comment>
<evidence type="ECO:0000256" key="11">
    <source>
        <dbReference type="PROSITE-ProRule" id="PRU10040"/>
    </source>
</evidence>
<dbReference type="FunFam" id="2.160.20.10:FF:000008">
    <property type="entry name" value="Pectinesterase"/>
    <property type="match status" value="1"/>
</dbReference>
<dbReference type="GO" id="GO:0042545">
    <property type="term" value="P:cell wall modification"/>
    <property type="evidence" value="ECO:0007669"/>
    <property type="project" value="UniProtKB-UniRule"/>
</dbReference>
<evidence type="ECO:0000256" key="9">
    <source>
        <dbReference type="ARBA" id="ARBA00023085"/>
    </source>
</evidence>
<dbReference type="Gene3D" id="2.160.20.10">
    <property type="entry name" value="Single-stranded right-handed beta-helix, Pectin lyase-like"/>
    <property type="match status" value="1"/>
</dbReference>
<name>A0A6J1GRP9_CUCMO</name>
<dbReference type="PROSITE" id="PS00503">
    <property type="entry name" value="PECTINESTERASE_2"/>
    <property type="match status" value="1"/>
</dbReference>
<keyword evidence="9 12" id="KW-0063">Aspartyl esterase</keyword>
<keyword evidence="14" id="KW-1185">Reference proteome</keyword>
<dbReference type="InterPro" id="IPR033131">
    <property type="entry name" value="Pectinesterase_Asp_AS"/>
</dbReference>
<feature type="signal peptide" evidence="12">
    <location>
        <begin position="1"/>
        <end position="26"/>
    </location>
</feature>
<evidence type="ECO:0000256" key="6">
    <source>
        <dbReference type="ARBA" id="ARBA00022525"/>
    </source>
</evidence>
<organism evidence="14 15">
    <name type="scientific">Cucurbita moschata</name>
    <name type="common">Winter crookneck squash</name>
    <name type="synonym">Cucurbita pepo var. moschata</name>
    <dbReference type="NCBI Taxonomy" id="3662"/>
    <lineage>
        <taxon>Eukaryota</taxon>
        <taxon>Viridiplantae</taxon>
        <taxon>Streptophyta</taxon>
        <taxon>Embryophyta</taxon>
        <taxon>Tracheophyta</taxon>
        <taxon>Spermatophyta</taxon>
        <taxon>Magnoliopsida</taxon>
        <taxon>eudicotyledons</taxon>
        <taxon>Gunneridae</taxon>
        <taxon>Pentapetalae</taxon>
        <taxon>rosids</taxon>
        <taxon>fabids</taxon>
        <taxon>Cucurbitales</taxon>
        <taxon>Cucurbitaceae</taxon>
        <taxon>Cucurbiteae</taxon>
        <taxon>Cucurbita</taxon>
    </lineage>
</organism>
<dbReference type="GO" id="GO:0030599">
    <property type="term" value="F:pectinesterase activity"/>
    <property type="evidence" value="ECO:0007669"/>
    <property type="project" value="UniProtKB-UniRule"/>
</dbReference>
<evidence type="ECO:0000259" key="13">
    <source>
        <dbReference type="Pfam" id="PF01095"/>
    </source>
</evidence>
<feature type="domain" description="Pectinesterase catalytic" evidence="13">
    <location>
        <begin position="84"/>
        <end position="375"/>
    </location>
</feature>
<evidence type="ECO:0000256" key="5">
    <source>
        <dbReference type="ARBA" id="ARBA00022512"/>
    </source>
</evidence>
<reference evidence="15" key="1">
    <citation type="submission" date="2025-08" db="UniProtKB">
        <authorList>
            <consortium name="RefSeq"/>
        </authorList>
    </citation>
    <scope>IDENTIFICATION</scope>
    <source>
        <tissue evidence="15">Young leaves</tissue>
    </source>
</reference>
<comment type="catalytic activity">
    <reaction evidence="10 12">
        <text>[(1-&gt;4)-alpha-D-galacturonosyl methyl ester](n) + n H2O = [(1-&gt;4)-alpha-D-galacturonosyl](n) + n methanol + n H(+)</text>
        <dbReference type="Rhea" id="RHEA:22380"/>
        <dbReference type="Rhea" id="RHEA-COMP:14570"/>
        <dbReference type="Rhea" id="RHEA-COMP:14573"/>
        <dbReference type="ChEBI" id="CHEBI:15377"/>
        <dbReference type="ChEBI" id="CHEBI:15378"/>
        <dbReference type="ChEBI" id="CHEBI:17790"/>
        <dbReference type="ChEBI" id="CHEBI:140522"/>
        <dbReference type="ChEBI" id="CHEBI:140523"/>
        <dbReference type="EC" id="3.1.1.11"/>
    </reaction>
</comment>
<evidence type="ECO:0000256" key="1">
    <source>
        <dbReference type="ARBA" id="ARBA00004191"/>
    </source>
</evidence>
<evidence type="ECO:0000256" key="3">
    <source>
        <dbReference type="ARBA" id="ARBA00008891"/>
    </source>
</evidence>
<evidence type="ECO:0000256" key="4">
    <source>
        <dbReference type="ARBA" id="ARBA00013229"/>
    </source>
</evidence>
<protein>
    <recommendedName>
        <fullName evidence="4 12">Pectinesterase</fullName>
        <ecNumber evidence="4 12">3.1.1.11</ecNumber>
    </recommendedName>
</protein>
<keyword evidence="6" id="KW-0964">Secreted</keyword>
<feature type="chain" id="PRO_5027136754" description="Pectinesterase" evidence="12">
    <location>
        <begin position="27"/>
        <end position="385"/>
    </location>
</feature>
<dbReference type="PANTHER" id="PTHR31321">
    <property type="entry name" value="ACYL-COA THIOESTER HYDROLASE YBHC-RELATED"/>
    <property type="match status" value="1"/>
</dbReference>
<dbReference type="AlphaFoldDB" id="A0A6J1GRP9"/>
<gene>
    <name evidence="15" type="primary">LOC111456419</name>
</gene>
<dbReference type="EC" id="3.1.1.11" evidence="4 12"/>
<evidence type="ECO:0000313" key="15">
    <source>
        <dbReference type="RefSeq" id="XP_022954039.1"/>
    </source>
</evidence>
<dbReference type="KEGG" id="cmos:111456419"/>
<dbReference type="InterPro" id="IPR012334">
    <property type="entry name" value="Pectin_lyas_fold"/>
</dbReference>
<sequence>MAAMNDLKVLLLLLLLGCNLFMQSYSLSAVEEREDYKNWLSWNLQNYKKKAVRKPGSQPNSGWFQGGGVLDDKLRKAESNKMRIVVSQDGTGDFKTIGEALNSIPKPNSKRIVLVINPGVYSEKINIPKTLPFVTFLGSASHDPPTITGNDTAVVIGGDGIPLGTLKSATVAINGNYFVAINIKFENTAMHEVGSVRGQGVALRVSGTKAAFHNCSFYGDQDTLYDHKGLHYFNNCYIQGSVDFIFGYGRSFYEKCYLNSIAKKVASVTAQKRSKSSMGSGFSFKDCVVTGSGQIYLGRAWGDYSRVVFTYTFMDKIVLPQGWNDWGSRKRQSTVYYGEYKCSGPGADLSGRVGWAHNLTDEEAQPFIGTHYVEADTWLLAPYNS</sequence>
<evidence type="ECO:0000256" key="7">
    <source>
        <dbReference type="ARBA" id="ARBA00022729"/>
    </source>
</evidence>
<feature type="active site" evidence="11">
    <location>
        <position position="243"/>
    </location>
</feature>